<dbReference type="GeneID" id="81381098"/>
<comment type="caution">
    <text evidence="1">The sequence shown here is derived from an EMBL/GenBank/DDBJ whole genome shotgun (WGS) entry which is preliminary data.</text>
</comment>
<sequence>MTQKEVTDGFGLPFAAAKFLCHPKENPSIEAFMRIYMQIPVAGTEFQNPQIRRRQAAGPQSHVEYRTLILLQKSKCEVVPRLLAHTGTKQNEDGIIPVGYITSEKFWKLDSGSRQTVRDKFREVYPKLKKHGILPCMPTLSKIIYDKDTGRMYVLFIIEWHFSGFTDADRTDEYAEWHDRCYVLFGLAEAPLKPGWKNGSTDWRW</sequence>
<evidence type="ECO:0000313" key="2">
    <source>
        <dbReference type="Proteomes" id="UP001147733"/>
    </source>
</evidence>
<name>A0A9W9TU26_PENCI</name>
<proteinExistence type="predicted"/>
<dbReference type="RefSeq" id="XP_056504425.1">
    <property type="nucleotide sequence ID" value="XM_056641931.1"/>
</dbReference>
<protein>
    <submittedName>
        <fullName evidence="1">Uncharacterized protein</fullName>
    </submittedName>
</protein>
<accession>A0A9W9TU26</accession>
<dbReference type="OrthoDB" id="5401170at2759"/>
<dbReference type="AlphaFoldDB" id="A0A9W9TU26"/>
<reference evidence="1" key="2">
    <citation type="journal article" date="2023" name="IMA Fungus">
        <title>Comparative genomic study of the Penicillium genus elucidates a diverse pangenome and 15 lateral gene transfer events.</title>
        <authorList>
            <person name="Petersen C."/>
            <person name="Sorensen T."/>
            <person name="Nielsen M.R."/>
            <person name="Sondergaard T.E."/>
            <person name="Sorensen J.L."/>
            <person name="Fitzpatrick D.A."/>
            <person name="Frisvad J.C."/>
            <person name="Nielsen K.L."/>
        </authorList>
    </citation>
    <scope>NUCLEOTIDE SEQUENCE</scope>
    <source>
        <strain evidence="1">IBT 23319</strain>
    </source>
</reference>
<dbReference type="Proteomes" id="UP001147733">
    <property type="component" value="Unassembled WGS sequence"/>
</dbReference>
<evidence type="ECO:0000313" key="1">
    <source>
        <dbReference type="EMBL" id="KAJ5241420.1"/>
    </source>
</evidence>
<organism evidence="1 2">
    <name type="scientific">Penicillium citrinum</name>
    <dbReference type="NCBI Taxonomy" id="5077"/>
    <lineage>
        <taxon>Eukaryota</taxon>
        <taxon>Fungi</taxon>
        <taxon>Dikarya</taxon>
        <taxon>Ascomycota</taxon>
        <taxon>Pezizomycotina</taxon>
        <taxon>Eurotiomycetes</taxon>
        <taxon>Eurotiomycetidae</taxon>
        <taxon>Eurotiales</taxon>
        <taxon>Aspergillaceae</taxon>
        <taxon>Penicillium</taxon>
    </lineage>
</organism>
<gene>
    <name evidence="1" type="ORF">N7469_003011</name>
</gene>
<reference evidence="1" key="1">
    <citation type="submission" date="2022-11" db="EMBL/GenBank/DDBJ databases">
        <authorList>
            <person name="Petersen C."/>
        </authorList>
    </citation>
    <scope>NUCLEOTIDE SEQUENCE</scope>
    <source>
        <strain evidence="1">IBT 23319</strain>
    </source>
</reference>
<dbReference type="EMBL" id="JAPQKT010000002">
    <property type="protein sequence ID" value="KAJ5241420.1"/>
    <property type="molecule type" value="Genomic_DNA"/>
</dbReference>
<keyword evidence="2" id="KW-1185">Reference proteome</keyword>